<evidence type="ECO:0000256" key="2">
    <source>
        <dbReference type="ARBA" id="ARBA00022692"/>
    </source>
</evidence>
<evidence type="ECO:0000313" key="9">
    <source>
        <dbReference type="EMBL" id="CAE6959719.1"/>
    </source>
</evidence>
<dbReference type="Gene3D" id="3.40.1350.140">
    <property type="entry name" value="MepB-like"/>
    <property type="match status" value="1"/>
</dbReference>
<dbReference type="InterPro" id="IPR011992">
    <property type="entry name" value="EF-hand-dom_pair"/>
</dbReference>
<feature type="transmembrane region" description="Helical" evidence="7">
    <location>
        <begin position="239"/>
        <end position="263"/>
    </location>
</feature>
<feature type="transmembrane region" description="Helical" evidence="7">
    <location>
        <begin position="356"/>
        <end position="377"/>
    </location>
</feature>
<keyword evidence="3" id="KW-0106">Calcium</keyword>
<dbReference type="PROSITE" id="PS50222">
    <property type="entry name" value="EF_HAND_2"/>
    <property type="match status" value="2"/>
</dbReference>
<dbReference type="Pfam" id="PF00520">
    <property type="entry name" value="Ion_trans"/>
    <property type="match status" value="1"/>
</dbReference>
<proteinExistence type="predicted"/>
<feature type="transmembrane region" description="Helical" evidence="7">
    <location>
        <begin position="397"/>
        <end position="417"/>
    </location>
</feature>
<feature type="domain" description="EF-hand" evidence="8">
    <location>
        <begin position="478"/>
        <end position="513"/>
    </location>
</feature>
<feature type="domain" description="EF-hand" evidence="8">
    <location>
        <begin position="522"/>
        <end position="557"/>
    </location>
</feature>
<dbReference type="SUPFAM" id="SSF47473">
    <property type="entry name" value="EF-hand"/>
    <property type="match status" value="1"/>
</dbReference>
<evidence type="ECO:0000313" key="10">
    <source>
        <dbReference type="Proteomes" id="UP000604046"/>
    </source>
</evidence>
<gene>
    <name evidence="9" type="primary">Catsper1</name>
    <name evidence="9" type="ORF">SNAT2548_LOCUS1895</name>
</gene>
<keyword evidence="2 7" id="KW-0812">Transmembrane</keyword>
<reference evidence="9" key="1">
    <citation type="submission" date="2021-02" db="EMBL/GenBank/DDBJ databases">
        <authorList>
            <person name="Dougan E. K."/>
            <person name="Rhodes N."/>
            <person name="Thang M."/>
            <person name="Chan C."/>
        </authorList>
    </citation>
    <scope>NUCLEOTIDE SEQUENCE</scope>
</reference>
<dbReference type="GO" id="GO:0001518">
    <property type="term" value="C:voltage-gated sodium channel complex"/>
    <property type="evidence" value="ECO:0007669"/>
    <property type="project" value="TreeGrafter"/>
</dbReference>
<evidence type="ECO:0000256" key="3">
    <source>
        <dbReference type="ARBA" id="ARBA00022837"/>
    </source>
</evidence>
<dbReference type="SMART" id="SM00054">
    <property type="entry name" value="EFh"/>
    <property type="match status" value="2"/>
</dbReference>
<sequence length="1389" mass="157408">MACLAICEQNQVPDRVELEEVEQEQSSFVSVRSAAELLAAPGAVDEEAAGRFPQLSEAGIVEPLLCFRSEFLFARAFVLASVAPELAGLRDFERNMDRSNMLSCFLELQCNYVLGLSSGMKVALVMMAMAVRCGGLTKGVGGEIVQFQDKYGSYQSYEVALQTLTHCFPLHSDAQTWLHFSEKGMPLRIFEHAGHGFAESREETDTTLEWVESNWFQATSGIIIMCNAVVIGLETDLESWIWFWVEHALLAYFLFELIVRLLRHGCHFFRQEDEWGWNVFDLSIVTSGVADQWIMPVLHWMMQHDASQRKQGMASVFMVFRMARLLRIVRLFRLVKIVRPLYELAQSIMEALQGMFWVLVFMILTLYSVAILCTRLIGHGTVIANDDDPEMQEIKDMFSSVSTSMFTLFGTVSSWSLMKFVPLFEEMPILQPLFVVFYIYSAWALLAVMTGVVSENMIAIRDQMQKEDEQREEKRKSMITKVLMELFREADVDNNGIVSRQEFEGMLKSPELVKKITKNTRMKVQDLIDLFDWIDHDKGGTITIDEFMNGFRWINEPLRAKSLVKLQERLAGDLKVLESTVSSIIQKRVDEVQRTVAVPLRKVHAIAEQMQSLDVQLGKIRPVIHERLSALPSEVELKEMEERLSKRLKHILDQLAAIEAKARVNTREPEISETAPKKGAETVKKKRFLRFETGLHVAPASDGDARCASRVDTAILDTVVKLTTGTAIVETAVLTPARVSVNRRREHVGYFWTAQEAARAYDVRLRALCDDGVRLQRSLNFPTPLEASFESLTDVQQESRRRALTVHSKHASKEEESFDRLLHRFSLSPQADSFEIIRVSDASKVDALFQIRGSLTGGLALQLKSASFRQQRCGYSFSRTCGYAGMLLLLVALDRDALWALPGASVTRKSFCIRLGSSRDMELQVRDDVGSLLESCFRNSIKFPHISLEDARLQCSPTSQVEERAHVLLTTLFHCVGYQLEKSFADLTTVDSVLLGEGCRWRVQEKASTRRDCRRYAAGLWKQGGALGRLAYAETDFDLLVVSLLDEGRLSGLFAVPADALTRLGWLGHKPYWLPLHPPWSLPKREHTRVKYAWQLDHFVDLRKWDAETALSFEMRNALRDLLRRLMACPGAQGQIILDGVRVVAGDADCHLINLRLDDPELRRRALSALRAEGQLLGRFRREDGLAESLSRCWHKVEGALGAKWQRQEDPTRGLKKKGASGLGEGLGGAFSVASMDMRSFIHAEFNRKEARSRHSYDLRRSKMQQEPDRVSEMEVLSSDDEEKPLRVPGPNSAALFTLKAVKEDIKKEEPQEAVKMEVSEVSREKSMEIEVFDLAEDSDMEDCPKTPPVRARCWEDVASAEKEAAPMKIEKAALDLTQERHPKAEEQQ</sequence>
<dbReference type="InterPro" id="IPR027359">
    <property type="entry name" value="Volt_channel_dom_sf"/>
</dbReference>
<dbReference type="Gene3D" id="1.10.238.10">
    <property type="entry name" value="EF-hand"/>
    <property type="match status" value="1"/>
</dbReference>
<dbReference type="PANTHER" id="PTHR10037:SF62">
    <property type="entry name" value="SODIUM CHANNEL PROTEIN 60E"/>
    <property type="match status" value="1"/>
</dbReference>
<accession>A0A812HRK3</accession>
<feature type="transmembrane region" description="Helical" evidence="7">
    <location>
        <begin position="429"/>
        <end position="453"/>
    </location>
</feature>
<keyword evidence="10" id="KW-1185">Reference proteome</keyword>
<keyword evidence="5 7" id="KW-0472">Membrane</keyword>
<dbReference type="Gene3D" id="1.20.120.350">
    <property type="entry name" value="Voltage-gated potassium channels. Chain C"/>
    <property type="match status" value="1"/>
</dbReference>
<dbReference type="OrthoDB" id="431276at2759"/>
<dbReference type="InterPro" id="IPR043203">
    <property type="entry name" value="VGCC_Ca_Na"/>
</dbReference>
<keyword evidence="4 7" id="KW-1133">Transmembrane helix</keyword>
<dbReference type="InterPro" id="IPR038231">
    <property type="entry name" value="MepB-like_sf"/>
</dbReference>
<feature type="region of interest" description="Disordered" evidence="6">
    <location>
        <begin position="1253"/>
        <end position="1291"/>
    </location>
</feature>
<evidence type="ECO:0000256" key="1">
    <source>
        <dbReference type="ARBA" id="ARBA00004141"/>
    </source>
</evidence>
<dbReference type="GO" id="GO:0005248">
    <property type="term" value="F:voltage-gated sodium channel activity"/>
    <property type="evidence" value="ECO:0007669"/>
    <property type="project" value="TreeGrafter"/>
</dbReference>
<comment type="caution">
    <text evidence="9">The sequence shown here is derived from an EMBL/GenBank/DDBJ whole genome shotgun (WGS) entry which is preliminary data.</text>
</comment>
<evidence type="ECO:0000256" key="6">
    <source>
        <dbReference type="SAM" id="MobiDB-lite"/>
    </source>
</evidence>
<dbReference type="Proteomes" id="UP000604046">
    <property type="component" value="Unassembled WGS sequence"/>
</dbReference>
<organism evidence="9 10">
    <name type="scientific">Symbiodinium natans</name>
    <dbReference type="NCBI Taxonomy" id="878477"/>
    <lineage>
        <taxon>Eukaryota</taxon>
        <taxon>Sar</taxon>
        <taxon>Alveolata</taxon>
        <taxon>Dinophyceae</taxon>
        <taxon>Suessiales</taxon>
        <taxon>Symbiodiniaceae</taxon>
        <taxon>Symbiodinium</taxon>
    </lineage>
</organism>
<dbReference type="InterPro" id="IPR018247">
    <property type="entry name" value="EF_Hand_1_Ca_BS"/>
</dbReference>
<evidence type="ECO:0000256" key="7">
    <source>
        <dbReference type="SAM" id="Phobius"/>
    </source>
</evidence>
<feature type="compositionally biased region" description="Basic and acidic residues" evidence="6">
    <location>
        <begin position="1253"/>
        <end position="1273"/>
    </location>
</feature>
<dbReference type="Gene3D" id="1.10.287.70">
    <property type="match status" value="1"/>
</dbReference>
<dbReference type="PANTHER" id="PTHR10037">
    <property type="entry name" value="VOLTAGE-GATED CATION CHANNEL CALCIUM AND SODIUM"/>
    <property type="match status" value="1"/>
</dbReference>
<dbReference type="SUPFAM" id="SSF81324">
    <property type="entry name" value="Voltage-gated potassium channels"/>
    <property type="match status" value="1"/>
</dbReference>
<dbReference type="CDD" id="cd00051">
    <property type="entry name" value="EFh"/>
    <property type="match status" value="1"/>
</dbReference>
<dbReference type="InterPro" id="IPR005821">
    <property type="entry name" value="Ion_trans_dom"/>
</dbReference>
<dbReference type="InterPro" id="IPR002048">
    <property type="entry name" value="EF_hand_dom"/>
</dbReference>
<dbReference type="EMBL" id="CAJNDS010000109">
    <property type="protein sequence ID" value="CAE6959719.1"/>
    <property type="molecule type" value="Genomic_DNA"/>
</dbReference>
<name>A0A812HRK3_9DINO</name>
<comment type="subcellular location">
    <subcellularLocation>
        <location evidence="1">Membrane</location>
        <topology evidence="1">Multi-pass membrane protein</topology>
    </subcellularLocation>
</comment>
<dbReference type="GO" id="GO:0005509">
    <property type="term" value="F:calcium ion binding"/>
    <property type="evidence" value="ECO:0007669"/>
    <property type="project" value="InterPro"/>
</dbReference>
<dbReference type="PROSITE" id="PS00018">
    <property type="entry name" value="EF_HAND_1"/>
    <property type="match status" value="2"/>
</dbReference>
<protein>
    <submittedName>
        <fullName evidence="9">Catsper1 protein</fullName>
    </submittedName>
</protein>
<evidence type="ECO:0000256" key="5">
    <source>
        <dbReference type="ARBA" id="ARBA00023136"/>
    </source>
</evidence>
<evidence type="ECO:0000259" key="8">
    <source>
        <dbReference type="PROSITE" id="PS50222"/>
    </source>
</evidence>
<evidence type="ECO:0000256" key="4">
    <source>
        <dbReference type="ARBA" id="ARBA00022989"/>
    </source>
</evidence>
<dbReference type="Pfam" id="PF13499">
    <property type="entry name" value="EF-hand_7"/>
    <property type="match status" value="1"/>
</dbReference>